<name>A0A917V2A6_9HYPH</name>
<gene>
    <name evidence="5" type="ORF">GCM10011322_06180</name>
</gene>
<dbReference type="Pfam" id="PF07690">
    <property type="entry name" value="MFS_1"/>
    <property type="match status" value="1"/>
</dbReference>
<dbReference type="InterPro" id="IPR036259">
    <property type="entry name" value="MFS_trans_sf"/>
</dbReference>
<evidence type="ECO:0008006" key="7">
    <source>
        <dbReference type="Google" id="ProtNLM"/>
    </source>
</evidence>
<feature type="transmembrane region" description="Helical" evidence="4">
    <location>
        <begin position="248"/>
        <end position="266"/>
    </location>
</feature>
<comment type="caution">
    <text evidence="5">The sequence shown here is derived from an EMBL/GenBank/DDBJ whole genome shotgun (WGS) entry which is preliminary data.</text>
</comment>
<feature type="transmembrane region" description="Helical" evidence="4">
    <location>
        <begin position="106"/>
        <end position="126"/>
    </location>
</feature>
<dbReference type="RefSeq" id="WP_188909463.1">
    <property type="nucleotide sequence ID" value="NZ_BMMF01000002.1"/>
</dbReference>
<evidence type="ECO:0000256" key="4">
    <source>
        <dbReference type="SAM" id="Phobius"/>
    </source>
</evidence>
<dbReference type="InterPro" id="IPR011701">
    <property type="entry name" value="MFS"/>
</dbReference>
<feature type="transmembrane region" description="Helical" evidence="4">
    <location>
        <begin position="133"/>
        <end position="153"/>
    </location>
</feature>
<evidence type="ECO:0000313" key="6">
    <source>
        <dbReference type="Proteomes" id="UP000600449"/>
    </source>
</evidence>
<feature type="transmembrane region" description="Helical" evidence="4">
    <location>
        <begin position="333"/>
        <end position="353"/>
    </location>
</feature>
<keyword evidence="3 4" id="KW-0472">Membrane</keyword>
<reference evidence="5 6" key="1">
    <citation type="journal article" date="2014" name="Int. J. Syst. Evol. Microbiol.">
        <title>Complete genome sequence of Corynebacterium casei LMG S-19264T (=DSM 44701T), isolated from a smear-ripened cheese.</title>
        <authorList>
            <consortium name="US DOE Joint Genome Institute (JGI-PGF)"/>
            <person name="Walter F."/>
            <person name="Albersmeier A."/>
            <person name="Kalinowski J."/>
            <person name="Ruckert C."/>
        </authorList>
    </citation>
    <scope>NUCLEOTIDE SEQUENCE [LARGE SCALE GENOMIC DNA]</scope>
    <source>
        <strain evidence="5 6">CGMCC 1.9161</strain>
    </source>
</reference>
<evidence type="ECO:0000256" key="3">
    <source>
        <dbReference type="ARBA" id="ARBA00023136"/>
    </source>
</evidence>
<evidence type="ECO:0000256" key="2">
    <source>
        <dbReference type="ARBA" id="ARBA00022989"/>
    </source>
</evidence>
<feature type="transmembrane region" description="Helical" evidence="4">
    <location>
        <begin position="359"/>
        <end position="376"/>
    </location>
</feature>
<keyword evidence="6" id="KW-1185">Reference proteome</keyword>
<dbReference type="Gene3D" id="1.20.1250.20">
    <property type="entry name" value="MFS general substrate transporter like domains"/>
    <property type="match status" value="1"/>
</dbReference>
<feature type="transmembrane region" description="Helical" evidence="4">
    <location>
        <begin position="165"/>
        <end position="184"/>
    </location>
</feature>
<proteinExistence type="predicted"/>
<organism evidence="5 6">
    <name type="scientific">Salinarimonas ramus</name>
    <dbReference type="NCBI Taxonomy" id="690164"/>
    <lineage>
        <taxon>Bacteria</taxon>
        <taxon>Pseudomonadati</taxon>
        <taxon>Pseudomonadota</taxon>
        <taxon>Alphaproteobacteria</taxon>
        <taxon>Hyphomicrobiales</taxon>
        <taxon>Salinarimonadaceae</taxon>
        <taxon>Salinarimonas</taxon>
    </lineage>
</organism>
<dbReference type="SUPFAM" id="SSF103473">
    <property type="entry name" value="MFS general substrate transporter"/>
    <property type="match status" value="1"/>
</dbReference>
<dbReference type="GO" id="GO:0022857">
    <property type="term" value="F:transmembrane transporter activity"/>
    <property type="evidence" value="ECO:0007669"/>
    <property type="project" value="InterPro"/>
</dbReference>
<feature type="transmembrane region" description="Helical" evidence="4">
    <location>
        <begin position="296"/>
        <end position="321"/>
    </location>
</feature>
<dbReference type="AlphaFoldDB" id="A0A917V2A6"/>
<feature type="transmembrane region" description="Helical" evidence="4">
    <location>
        <begin position="44"/>
        <end position="67"/>
    </location>
</feature>
<protein>
    <recommendedName>
        <fullName evidence="7">Major Facilitator Superfamily protein</fullName>
    </recommendedName>
</protein>
<evidence type="ECO:0000256" key="1">
    <source>
        <dbReference type="ARBA" id="ARBA00022692"/>
    </source>
</evidence>
<keyword evidence="2 4" id="KW-1133">Transmembrane helix</keyword>
<accession>A0A917V2A6</accession>
<keyword evidence="1 4" id="KW-0812">Transmembrane</keyword>
<feature type="transmembrane region" description="Helical" evidence="4">
    <location>
        <begin position="74"/>
        <end position="94"/>
    </location>
</feature>
<dbReference type="Proteomes" id="UP000600449">
    <property type="component" value="Unassembled WGS sequence"/>
</dbReference>
<feature type="transmembrane region" description="Helical" evidence="4">
    <location>
        <begin position="273"/>
        <end position="290"/>
    </location>
</feature>
<feature type="transmembrane region" description="Helical" evidence="4">
    <location>
        <begin position="205"/>
        <end position="228"/>
    </location>
</feature>
<dbReference type="EMBL" id="BMMF01000002">
    <property type="protein sequence ID" value="GGK22274.1"/>
    <property type="molecule type" value="Genomic_DNA"/>
</dbReference>
<evidence type="ECO:0000313" key="5">
    <source>
        <dbReference type="EMBL" id="GGK22274.1"/>
    </source>
</evidence>
<sequence>MSVAQFAFSAALYLAGVGAAGQISKVATLLDARFLSAGYSLSEATGLLTTISVASAVLGLAAGTAAAAFGIRRAFLACAFLSLGAGWALSLPLEPDALLAVRVVESVGHLGLVTTVPALMLAYLPVHVHERALAFWSTFFGAAFALSALGFLLLGAENALLLERLHLALFLPGVAVVIAFPPPGEPSRMPRSISAALAPVRRIGPAAWLLAAMFLVHAGLFTTVLSMAPRMMSLDLAVAEEHAIRAAPLFPLVALASAAAASLAGPRLARHRLEAGLCAILIGFVGAYVVATSAVPLAFCVAFAGLGMVQAHIFGSVSLTASSGEDISVANGLLAMLGNIGNIAIPFMIALLFDATGQHWLGIAAAVCGALVWLVSRRFEAERRLRHAL</sequence>